<dbReference type="Gene3D" id="3.40.50.1820">
    <property type="entry name" value="alpha/beta hydrolase"/>
    <property type="match status" value="1"/>
</dbReference>
<name>A0A6I4WD25_9ACTN</name>
<dbReference type="GO" id="GO:0016747">
    <property type="term" value="F:acyltransferase activity, transferring groups other than amino-acyl groups"/>
    <property type="evidence" value="ECO:0007669"/>
    <property type="project" value="TreeGrafter"/>
</dbReference>
<evidence type="ECO:0000256" key="2">
    <source>
        <dbReference type="SAM" id="SignalP"/>
    </source>
</evidence>
<reference evidence="3 4" key="1">
    <citation type="submission" date="2019-12" db="EMBL/GenBank/DDBJ databases">
        <title>Nocardia macrotermitis sp. nov. and Nocardia aurantia sp. nov., isolated from the gut of the fungus growing-termite Macrotermes natalensis.</title>
        <authorList>
            <person name="Christine B."/>
            <person name="Rene B."/>
        </authorList>
    </citation>
    <scope>NUCLEOTIDE SEQUENCE [LARGE SCALE GENOMIC DNA]</scope>
    <source>
        <strain evidence="3 4">DSM 102126</strain>
    </source>
</reference>
<dbReference type="OrthoDB" id="4527292at2"/>
<evidence type="ECO:0000313" key="3">
    <source>
        <dbReference type="EMBL" id="MXQ64964.1"/>
    </source>
</evidence>
<accession>A0A6I4WD25</accession>
<proteinExistence type="predicted"/>
<feature type="signal peptide" evidence="2">
    <location>
        <begin position="1"/>
        <end position="22"/>
    </location>
</feature>
<dbReference type="InterPro" id="IPR000801">
    <property type="entry name" value="Esterase-like"/>
</dbReference>
<dbReference type="SUPFAM" id="SSF53474">
    <property type="entry name" value="alpha/beta-Hydrolases"/>
    <property type="match status" value="1"/>
</dbReference>
<sequence>MRRALVSLTLTVLLVPAAPALADPSPEPSPTDPAPTQPAPTDPAYVPADDGGSIAAAKQVDAQTIDLTIDTPLVDSSDPKIRLYTPAGWSRTSTAAWPIVYVYGGGPGSYTEWAGNSDLAATAKRSRALVALVDGGKAQGFTDWYNGGQGGNPRWETFHTQEVIQLLERNFRASANRAVMGISSGGQGALTYASRHPGLFKFAACFSSLLHITAPGLPEAMMFTDYARPEPTVPDPLAKWGNPATDRRNWLDHDPYEQAEGLRGTRLFVSAGDGTQGPLDEDLGKLIEKNGLNGLQIYTEGAVSEALVATTTADFLDRLGKLGIPVTTDLYGPGFHQWKYWNREYKKAWPLIMEAIGAA</sequence>
<dbReference type="Proteomes" id="UP000431901">
    <property type="component" value="Unassembled WGS sequence"/>
</dbReference>
<dbReference type="EMBL" id="WUTW01000002">
    <property type="protein sequence ID" value="MXQ64964.1"/>
    <property type="molecule type" value="Genomic_DNA"/>
</dbReference>
<comment type="caution">
    <text evidence="3">The sequence shown here is derived from an EMBL/GenBank/DDBJ whole genome shotgun (WGS) entry which is preliminary data.</text>
</comment>
<feature type="compositionally biased region" description="Pro residues" evidence="1">
    <location>
        <begin position="25"/>
        <end position="41"/>
    </location>
</feature>
<dbReference type="RefSeq" id="WP_161103118.1">
    <property type="nucleotide sequence ID" value="NZ_JBHLYI010000001.1"/>
</dbReference>
<evidence type="ECO:0000256" key="1">
    <source>
        <dbReference type="SAM" id="MobiDB-lite"/>
    </source>
</evidence>
<keyword evidence="2" id="KW-0732">Signal</keyword>
<dbReference type="AlphaFoldDB" id="A0A6I4WD25"/>
<dbReference type="PANTHER" id="PTHR48098:SF1">
    <property type="entry name" value="DIACYLGLYCEROL ACYLTRANSFERASE_MYCOLYLTRANSFERASE AG85A"/>
    <property type="match status" value="1"/>
</dbReference>
<feature type="chain" id="PRO_5026308561" evidence="2">
    <location>
        <begin position="23"/>
        <end position="359"/>
    </location>
</feature>
<keyword evidence="4" id="KW-1185">Reference proteome</keyword>
<organism evidence="3 4">
    <name type="scientific">Actinomadura rayongensis</name>
    <dbReference type="NCBI Taxonomy" id="1429076"/>
    <lineage>
        <taxon>Bacteria</taxon>
        <taxon>Bacillati</taxon>
        <taxon>Actinomycetota</taxon>
        <taxon>Actinomycetes</taxon>
        <taxon>Streptosporangiales</taxon>
        <taxon>Thermomonosporaceae</taxon>
        <taxon>Actinomadura</taxon>
    </lineage>
</organism>
<evidence type="ECO:0000313" key="4">
    <source>
        <dbReference type="Proteomes" id="UP000431901"/>
    </source>
</evidence>
<protein>
    <submittedName>
        <fullName evidence="3">Esterase family protein</fullName>
    </submittedName>
</protein>
<dbReference type="InterPro" id="IPR029058">
    <property type="entry name" value="AB_hydrolase_fold"/>
</dbReference>
<dbReference type="InterPro" id="IPR050583">
    <property type="entry name" value="Mycobacterial_A85_antigen"/>
</dbReference>
<feature type="region of interest" description="Disordered" evidence="1">
    <location>
        <begin position="21"/>
        <end position="51"/>
    </location>
</feature>
<dbReference type="PANTHER" id="PTHR48098">
    <property type="entry name" value="ENTEROCHELIN ESTERASE-RELATED"/>
    <property type="match status" value="1"/>
</dbReference>
<gene>
    <name evidence="3" type="ORF">GQ466_13045</name>
</gene>
<dbReference type="Pfam" id="PF00756">
    <property type="entry name" value="Esterase"/>
    <property type="match status" value="1"/>
</dbReference>